<evidence type="ECO:0000313" key="1">
    <source>
        <dbReference type="EnsemblPlants" id="TraesCS2D02G207700.1"/>
    </source>
</evidence>
<dbReference type="Proteomes" id="UP000019116">
    <property type="component" value="Chromosome 2D"/>
</dbReference>
<name>A0A3B6DAF0_WHEAT</name>
<dbReference type="OrthoDB" id="701773at2759"/>
<reference evidence="1" key="2">
    <citation type="submission" date="2018-10" db="UniProtKB">
        <authorList>
            <consortium name="EnsemblPlants"/>
        </authorList>
    </citation>
    <scope>IDENTIFICATION</scope>
</reference>
<organism evidence="1">
    <name type="scientific">Triticum aestivum</name>
    <name type="common">Wheat</name>
    <dbReference type="NCBI Taxonomy" id="4565"/>
    <lineage>
        <taxon>Eukaryota</taxon>
        <taxon>Viridiplantae</taxon>
        <taxon>Streptophyta</taxon>
        <taxon>Embryophyta</taxon>
        <taxon>Tracheophyta</taxon>
        <taxon>Spermatophyta</taxon>
        <taxon>Magnoliopsida</taxon>
        <taxon>Liliopsida</taxon>
        <taxon>Poales</taxon>
        <taxon>Poaceae</taxon>
        <taxon>BOP clade</taxon>
        <taxon>Pooideae</taxon>
        <taxon>Triticodae</taxon>
        <taxon>Triticeae</taxon>
        <taxon>Triticinae</taxon>
        <taxon>Triticum</taxon>
    </lineage>
</organism>
<dbReference type="Gramene" id="TraesROB_scaffold_037376_01G000200.1">
    <property type="protein sequence ID" value="TraesROB_scaffold_037376_01G000200.1"/>
    <property type="gene ID" value="TraesROB_scaffold_037376_01G000200"/>
</dbReference>
<proteinExistence type="predicted"/>
<dbReference type="Gramene" id="TraesCS2D03G0434100.1">
    <property type="protein sequence ID" value="TraesCS2D03G0434100.1.CDS"/>
    <property type="gene ID" value="TraesCS2D03G0434100"/>
</dbReference>
<reference evidence="1" key="1">
    <citation type="submission" date="2018-08" db="EMBL/GenBank/DDBJ databases">
        <authorList>
            <person name="Rossello M."/>
        </authorList>
    </citation>
    <scope>NUCLEOTIDE SEQUENCE [LARGE SCALE GENOMIC DNA]</scope>
    <source>
        <strain evidence="1">cv. Chinese Spring</strain>
    </source>
</reference>
<dbReference type="Gramene" id="TraesWEE_scaffold_139188_01G000100.1">
    <property type="protein sequence ID" value="TraesWEE_scaffold_139188_01G000100.1"/>
    <property type="gene ID" value="TraesWEE_scaffold_139188_01G000100"/>
</dbReference>
<dbReference type="EnsemblPlants" id="TraesCS2D02G207700.1">
    <property type="protein sequence ID" value="TraesCS2D02G207700.1"/>
    <property type="gene ID" value="TraesCS2D02G207700"/>
</dbReference>
<dbReference type="AlphaFoldDB" id="A0A3B6DAF0"/>
<dbReference type="Gramene" id="TraesCAD_scaffold_036971_01G000200.1">
    <property type="protein sequence ID" value="TraesCAD_scaffold_036971_01G000200.1"/>
    <property type="gene ID" value="TraesCAD_scaffold_036971_01G000200"/>
</dbReference>
<protein>
    <submittedName>
        <fullName evidence="1">Uncharacterized protein</fullName>
    </submittedName>
</protein>
<evidence type="ECO:0000313" key="2">
    <source>
        <dbReference type="Proteomes" id="UP000019116"/>
    </source>
</evidence>
<dbReference type="Gramene" id="TraesCLE_scaffold_138858_01G000100.1">
    <property type="protein sequence ID" value="TraesCLE_scaffold_138858_01G000100.1"/>
    <property type="gene ID" value="TraesCLE_scaffold_138858_01G000100"/>
</dbReference>
<dbReference type="Gramene" id="TraesJUL2D03G01155510.1">
    <property type="protein sequence ID" value="TraesJUL2D03G01155510.1"/>
    <property type="gene ID" value="TraesJUL2D03G01155510"/>
</dbReference>
<keyword evidence="2" id="KW-1185">Reference proteome</keyword>
<accession>A0A3B6DAF0</accession>
<dbReference type="Gramene" id="TraesCS2D02G207700.1">
    <property type="protein sequence ID" value="TraesCS2D02G207700.1"/>
    <property type="gene ID" value="TraesCS2D02G207700"/>
</dbReference>
<sequence length="166" mass="19432">MPEDGLQPPGPKQPAFVLMRVSFLRHLVRKQTHRIFMRAKTTKWKSQSYFSMTTRTTSPCVHAPTCPLSQPHHSMPMHSNPRTTMMEVASQPSDECLLVSLSFTDILGLLGAESRSPIIIRDEKRREAREEVLVEEEEMHRNGSRKYEWLIPQWCTMHLWQVFMHF</sequence>